<proteinExistence type="predicted"/>
<reference evidence="7" key="1">
    <citation type="submission" date="2021-06" db="EMBL/GenBank/DDBJ databases">
        <authorList>
            <person name="Hodson N. C."/>
            <person name="Mongue J. A."/>
            <person name="Jaron S. K."/>
        </authorList>
    </citation>
    <scope>NUCLEOTIDE SEQUENCE</scope>
</reference>
<evidence type="ECO:0000256" key="5">
    <source>
        <dbReference type="ARBA" id="ARBA00023136"/>
    </source>
</evidence>
<keyword evidence="5 6" id="KW-0472">Membrane</keyword>
<keyword evidence="3 6" id="KW-0812">Transmembrane</keyword>
<evidence type="ECO:0000313" key="8">
    <source>
        <dbReference type="Proteomes" id="UP000708208"/>
    </source>
</evidence>
<sequence>MQLFLVSEIVVLFTCFLYFLVKALEALGKNDLDGEKFALFIAELLYPVFGFVRLYGKTVIAEQVIEQESVVAKEILELSIAGRVSEPQTRNELNLIYQELTQTPTRITLGKYATFDTGLFLRIANQSVTYLIVLLQFSHEYNSSQMERTPQSPSDDNATHDACNCSVLLNNKTT</sequence>
<evidence type="ECO:0000256" key="6">
    <source>
        <dbReference type="SAM" id="Phobius"/>
    </source>
</evidence>
<dbReference type="InterPro" id="IPR013604">
    <property type="entry name" value="7TM_chemorcpt"/>
</dbReference>
<dbReference type="Pfam" id="PF08395">
    <property type="entry name" value="7tm_7"/>
    <property type="match status" value="1"/>
</dbReference>
<dbReference type="GO" id="GO:0050909">
    <property type="term" value="P:sensory perception of taste"/>
    <property type="evidence" value="ECO:0007669"/>
    <property type="project" value="InterPro"/>
</dbReference>
<evidence type="ECO:0000256" key="4">
    <source>
        <dbReference type="ARBA" id="ARBA00022989"/>
    </source>
</evidence>
<dbReference type="AlphaFoldDB" id="A0A8J2NZM1"/>
<comment type="subcellular location">
    <subcellularLocation>
        <location evidence="1">Cell membrane</location>
        <topology evidence="1">Multi-pass membrane protein</topology>
    </subcellularLocation>
</comment>
<dbReference type="Proteomes" id="UP000708208">
    <property type="component" value="Unassembled WGS sequence"/>
</dbReference>
<evidence type="ECO:0000313" key="7">
    <source>
        <dbReference type="EMBL" id="CAG7718999.1"/>
    </source>
</evidence>
<keyword evidence="8" id="KW-1185">Reference proteome</keyword>
<protein>
    <submittedName>
        <fullName evidence="7">Uncharacterized protein</fullName>
    </submittedName>
</protein>
<keyword evidence="4 6" id="KW-1133">Transmembrane helix</keyword>
<feature type="transmembrane region" description="Helical" evidence="6">
    <location>
        <begin position="37"/>
        <end position="56"/>
    </location>
</feature>
<accession>A0A8J2NZM1</accession>
<organism evidence="7 8">
    <name type="scientific">Allacma fusca</name>
    <dbReference type="NCBI Taxonomy" id="39272"/>
    <lineage>
        <taxon>Eukaryota</taxon>
        <taxon>Metazoa</taxon>
        <taxon>Ecdysozoa</taxon>
        <taxon>Arthropoda</taxon>
        <taxon>Hexapoda</taxon>
        <taxon>Collembola</taxon>
        <taxon>Symphypleona</taxon>
        <taxon>Sminthuridae</taxon>
        <taxon>Allacma</taxon>
    </lineage>
</organism>
<keyword evidence="2" id="KW-1003">Cell membrane</keyword>
<feature type="transmembrane region" description="Helical" evidence="6">
    <location>
        <begin position="6"/>
        <end position="25"/>
    </location>
</feature>
<evidence type="ECO:0000256" key="1">
    <source>
        <dbReference type="ARBA" id="ARBA00004651"/>
    </source>
</evidence>
<comment type="caution">
    <text evidence="7">The sequence shown here is derived from an EMBL/GenBank/DDBJ whole genome shotgun (WGS) entry which is preliminary data.</text>
</comment>
<dbReference type="GO" id="GO:0005886">
    <property type="term" value="C:plasma membrane"/>
    <property type="evidence" value="ECO:0007669"/>
    <property type="project" value="UniProtKB-SubCell"/>
</dbReference>
<dbReference type="OrthoDB" id="7477935at2759"/>
<evidence type="ECO:0000256" key="3">
    <source>
        <dbReference type="ARBA" id="ARBA00022692"/>
    </source>
</evidence>
<evidence type="ECO:0000256" key="2">
    <source>
        <dbReference type="ARBA" id="ARBA00022475"/>
    </source>
</evidence>
<gene>
    <name evidence="7" type="ORF">AFUS01_LOCUS8349</name>
</gene>
<name>A0A8J2NZM1_9HEXA</name>
<dbReference type="EMBL" id="CAJVCH010057846">
    <property type="protein sequence ID" value="CAG7718999.1"/>
    <property type="molecule type" value="Genomic_DNA"/>
</dbReference>